<dbReference type="OrthoDB" id="2274644at2759"/>
<dbReference type="GO" id="GO:0003676">
    <property type="term" value="F:nucleic acid binding"/>
    <property type="evidence" value="ECO:0007669"/>
    <property type="project" value="InterPro"/>
</dbReference>
<comment type="caution">
    <text evidence="1">The sequence shown here is derived from an EMBL/GenBank/DDBJ whole genome shotgun (WGS) entry which is preliminary data.</text>
</comment>
<dbReference type="AlphaFoldDB" id="A0A7K9T2R7"/>
<protein>
    <submittedName>
        <fullName evidence="1">STPAP polymerase</fullName>
    </submittedName>
</protein>
<feature type="non-terminal residue" evidence="1">
    <location>
        <position position="1"/>
    </location>
</feature>
<dbReference type="InterPro" id="IPR035979">
    <property type="entry name" value="RBD_domain_sf"/>
</dbReference>
<gene>
    <name evidence="1" type="primary">Tut1</name>
    <name evidence="1" type="ORF">GALDEA_R15909</name>
</gene>
<proteinExistence type="predicted"/>
<dbReference type="Proteomes" id="UP000566440">
    <property type="component" value="Unassembled WGS sequence"/>
</dbReference>
<dbReference type="EMBL" id="VWZX01005969">
    <property type="protein sequence ID" value="NXI42053.1"/>
    <property type="molecule type" value="Genomic_DNA"/>
</dbReference>
<organism evidence="1 2">
    <name type="scientific">Galbula dea</name>
    <dbReference type="NCBI Taxonomy" id="1109041"/>
    <lineage>
        <taxon>Eukaryota</taxon>
        <taxon>Metazoa</taxon>
        <taxon>Chordata</taxon>
        <taxon>Craniata</taxon>
        <taxon>Vertebrata</taxon>
        <taxon>Euteleostomi</taxon>
        <taxon>Archelosauria</taxon>
        <taxon>Archosauria</taxon>
        <taxon>Dinosauria</taxon>
        <taxon>Saurischia</taxon>
        <taxon>Theropoda</taxon>
        <taxon>Coelurosauria</taxon>
        <taxon>Aves</taxon>
        <taxon>Neognathae</taxon>
        <taxon>Neoaves</taxon>
        <taxon>Telluraves</taxon>
        <taxon>Coraciimorphae</taxon>
        <taxon>Piciformes</taxon>
        <taxon>Galbulidae</taxon>
        <taxon>Galbula</taxon>
    </lineage>
</organism>
<evidence type="ECO:0000313" key="2">
    <source>
        <dbReference type="Proteomes" id="UP000566440"/>
    </source>
</evidence>
<dbReference type="Gene3D" id="3.30.70.330">
    <property type="match status" value="1"/>
</dbReference>
<dbReference type="InterPro" id="IPR012677">
    <property type="entry name" value="Nucleotide-bd_a/b_plait_sf"/>
</dbReference>
<feature type="non-terminal residue" evidence="1">
    <location>
        <position position="61"/>
    </location>
</feature>
<evidence type="ECO:0000313" key="1">
    <source>
        <dbReference type="EMBL" id="NXI42053.1"/>
    </source>
</evidence>
<keyword evidence="2" id="KW-1185">Reference proteome</keyword>
<sequence length="61" mass="6781">GPAAQELASHFQAYGDVAAVVMDKEKGAYAIVELQEVLGRERALAEPQHHLHGHRLRVRPR</sequence>
<accession>A0A7K9T2R7</accession>
<dbReference type="SUPFAM" id="SSF54928">
    <property type="entry name" value="RNA-binding domain, RBD"/>
    <property type="match status" value="1"/>
</dbReference>
<reference evidence="1 2" key="1">
    <citation type="submission" date="2019-09" db="EMBL/GenBank/DDBJ databases">
        <title>Bird 10,000 Genomes (B10K) Project - Family phase.</title>
        <authorList>
            <person name="Zhang G."/>
        </authorList>
    </citation>
    <scope>NUCLEOTIDE SEQUENCE [LARGE SCALE GENOMIC DNA]</scope>
    <source>
        <strain evidence="1">B10K-DU-001-62</strain>
        <tissue evidence="1">Muscle</tissue>
    </source>
</reference>
<name>A0A7K9T2R7_9PICI</name>